<reference evidence="3" key="1">
    <citation type="submission" date="2020-09" db="EMBL/GenBank/DDBJ databases">
        <title>The genome sequence of strain Labrenzia suaedae 4C16A.</title>
        <authorList>
            <person name="Liu Y."/>
        </authorList>
    </citation>
    <scope>NUCLEOTIDE SEQUENCE [LARGE SCALE GENOMIC DNA]</scope>
    <source>
        <strain evidence="3">4C16A</strain>
    </source>
</reference>
<proteinExistence type="predicted"/>
<accession>A0ABR9CT29</accession>
<dbReference type="EMBL" id="JACYXI010000018">
    <property type="protein sequence ID" value="MBD8893959.1"/>
    <property type="molecule type" value="Genomic_DNA"/>
</dbReference>
<feature type="region of interest" description="Disordered" evidence="1">
    <location>
        <begin position="1"/>
        <end position="24"/>
    </location>
</feature>
<sequence length="73" mass="7882">MAQSGNSPAQAGPGSPEGEQKATNWESLRLELIAEGKADLVDALDQLIRESHSQEAARILKQITSRLDGNLRL</sequence>
<dbReference type="RefSeq" id="WP_192150445.1">
    <property type="nucleotide sequence ID" value="NZ_JACYXI010000018.1"/>
</dbReference>
<evidence type="ECO:0000313" key="3">
    <source>
        <dbReference type="Proteomes" id="UP000632063"/>
    </source>
</evidence>
<protein>
    <submittedName>
        <fullName evidence="2">Uncharacterized protein</fullName>
    </submittedName>
</protein>
<evidence type="ECO:0000256" key="1">
    <source>
        <dbReference type="SAM" id="MobiDB-lite"/>
    </source>
</evidence>
<name>A0ABR9CT29_9HYPH</name>
<reference evidence="2 3" key="2">
    <citation type="journal article" date="2021" name="Int. J. Syst. Evol. Microbiol.">
        <title>Roseibium litorale sp. nov., isolated from a tidal flat sediment and proposal for the reclassification of Labrenzia polysiphoniae as Roseibium polysiphoniae comb. nov.</title>
        <authorList>
            <person name="Liu Y."/>
            <person name="Pei T."/>
            <person name="Du J."/>
            <person name="Chao M."/>
            <person name="Deng M.R."/>
            <person name="Zhu H."/>
        </authorList>
    </citation>
    <scope>NUCLEOTIDE SEQUENCE [LARGE SCALE GENOMIC DNA]</scope>
    <source>
        <strain evidence="2 3">4C16A</strain>
    </source>
</reference>
<dbReference type="Proteomes" id="UP000632063">
    <property type="component" value="Unassembled WGS sequence"/>
</dbReference>
<keyword evidence="3" id="KW-1185">Reference proteome</keyword>
<organism evidence="2 3">
    <name type="scientific">Roseibium litorale</name>
    <dbReference type="NCBI Taxonomy" id="2803841"/>
    <lineage>
        <taxon>Bacteria</taxon>
        <taxon>Pseudomonadati</taxon>
        <taxon>Pseudomonadota</taxon>
        <taxon>Alphaproteobacteria</taxon>
        <taxon>Hyphomicrobiales</taxon>
        <taxon>Stappiaceae</taxon>
        <taxon>Roseibium</taxon>
    </lineage>
</organism>
<gene>
    <name evidence="2" type="ORF">IG616_20630</name>
</gene>
<comment type="caution">
    <text evidence="2">The sequence shown here is derived from an EMBL/GenBank/DDBJ whole genome shotgun (WGS) entry which is preliminary data.</text>
</comment>
<evidence type="ECO:0000313" key="2">
    <source>
        <dbReference type="EMBL" id="MBD8893959.1"/>
    </source>
</evidence>